<dbReference type="Proteomes" id="UP000075787">
    <property type="component" value="Unassembled WGS sequence"/>
</dbReference>
<evidence type="ECO:0000256" key="6">
    <source>
        <dbReference type="HAMAP-Rule" id="MF_00362"/>
    </source>
</evidence>
<reference evidence="7 8" key="1">
    <citation type="submission" date="2015-12" db="EMBL/GenBank/DDBJ databases">
        <title>Genome sequence of Tistrella mobilis MCCC 1A02139.</title>
        <authorList>
            <person name="Lu L."/>
            <person name="Lai Q."/>
            <person name="Shao Z."/>
            <person name="Qian P."/>
        </authorList>
    </citation>
    <scope>NUCLEOTIDE SEQUENCE [LARGE SCALE GENOMIC DNA]</scope>
    <source>
        <strain evidence="7 8">MCCC 1A02139</strain>
    </source>
</reference>
<dbReference type="InterPro" id="IPR001790">
    <property type="entry name" value="Ribosomal_uL10"/>
</dbReference>
<comment type="similarity">
    <text evidence="2 6">Belongs to the universal ribosomal protein uL10 family.</text>
</comment>
<dbReference type="SUPFAM" id="SSF160369">
    <property type="entry name" value="Ribosomal protein L10-like"/>
    <property type="match status" value="1"/>
</dbReference>
<dbReference type="OMA" id="VRDQKQA"/>
<keyword evidence="4 6" id="KW-0687">Ribonucleoprotein</keyword>
<dbReference type="InterPro" id="IPR047865">
    <property type="entry name" value="Ribosomal_uL10_bac_type"/>
</dbReference>
<evidence type="ECO:0000313" key="8">
    <source>
        <dbReference type="Proteomes" id="UP000075787"/>
    </source>
</evidence>
<dbReference type="GeneID" id="97243437"/>
<dbReference type="Gene3D" id="6.10.250.290">
    <property type="match status" value="1"/>
</dbReference>
<evidence type="ECO:0000256" key="2">
    <source>
        <dbReference type="ARBA" id="ARBA00008889"/>
    </source>
</evidence>
<comment type="caution">
    <text evidence="7">The sequence shown here is derived from an EMBL/GenBank/DDBJ whole genome shotgun (WGS) entry which is preliminary data.</text>
</comment>
<dbReference type="GO" id="GO:0015934">
    <property type="term" value="C:large ribosomal subunit"/>
    <property type="evidence" value="ECO:0007669"/>
    <property type="project" value="InterPro"/>
</dbReference>
<evidence type="ECO:0000256" key="5">
    <source>
        <dbReference type="ARBA" id="ARBA00035202"/>
    </source>
</evidence>
<dbReference type="GO" id="GO:0006412">
    <property type="term" value="P:translation"/>
    <property type="evidence" value="ECO:0007669"/>
    <property type="project" value="UniProtKB-UniRule"/>
</dbReference>
<dbReference type="Pfam" id="PF00466">
    <property type="entry name" value="Ribosomal_L10"/>
    <property type="match status" value="1"/>
</dbReference>
<dbReference type="PROSITE" id="PS01109">
    <property type="entry name" value="RIBOSOMAL_L10"/>
    <property type="match status" value="1"/>
</dbReference>
<dbReference type="InterPro" id="IPR043141">
    <property type="entry name" value="Ribosomal_uL10-like_sf"/>
</dbReference>
<dbReference type="AlphaFoldDB" id="A0A161PZL5"/>
<dbReference type="Gene3D" id="3.30.70.1730">
    <property type="match status" value="1"/>
</dbReference>
<sequence length="172" mass="17925">MDRASKEELVAELRQSFTSAGVVVVTHYRGLTVAESTQLRIGMREVGASFKVTKNTLARLALQGTAFEGIIPLFNGPTAIAVSSDPVAAAKATMKFAKTNEKLVVLGGGIIGQTLDANGIKALADLPSLDELRGKLIGVLQAPASRIVGVLQAPGGQLARVLKAYAEKDQAA</sequence>
<keyword evidence="3 6" id="KW-0689">Ribosomal protein</keyword>
<comment type="subunit">
    <text evidence="6">Part of the ribosomal stalk of the 50S ribosomal subunit. The N-terminus interacts with L11 and the large rRNA to form the base of the stalk. The C-terminus forms an elongated spine to which L12 dimers bind in a sequential fashion forming a multimeric L10(L12)X complex.</text>
</comment>
<comment type="function">
    <text evidence="1 6">Forms part of the ribosomal stalk, playing a central role in the interaction of the ribosome with GTP-bound translation factors.</text>
</comment>
<name>A0A161PZL5_9PROT</name>
<evidence type="ECO:0000256" key="3">
    <source>
        <dbReference type="ARBA" id="ARBA00022980"/>
    </source>
</evidence>
<evidence type="ECO:0000256" key="1">
    <source>
        <dbReference type="ARBA" id="ARBA00002633"/>
    </source>
</evidence>
<dbReference type="CDD" id="cd05797">
    <property type="entry name" value="Ribosomal_L10"/>
    <property type="match status" value="1"/>
</dbReference>
<dbReference type="RefSeq" id="WP_014746157.1">
    <property type="nucleotide sequence ID" value="NZ_CP121013.1"/>
</dbReference>
<organism evidence="7 8">
    <name type="scientific">Tistrella mobilis</name>
    <dbReference type="NCBI Taxonomy" id="171437"/>
    <lineage>
        <taxon>Bacteria</taxon>
        <taxon>Pseudomonadati</taxon>
        <taxon>Pseudomonadota</taxon>
        <taxon>Alphaproteobacteria</taxon>
        <taxon>Geminicoccales</taxon>
        <taxon>Geminicoccaceae</taxon>
        <taxon>Tistrella</taxon>
    </lineage>
</organism>
<proteinExistence type="inferred from homology"/>
<evidence type="ECO:0000313" key="7">
    <source>
        <dbReference type="EMBL" id="KYO57477.1"/>
    </source>
</evidence>
<dbReference type="InterPro" id="IPR022973">
    <property type="entry name" value="Ribosomal_uL10_bac"/>
</dbReference>
<gene>
    <name evidence="6" type="primary">rplJ</name>
    <name evidence="7" type="ORF">AUP44_19980</name>
</gene>
<dbReference type="GO" id="GO:0070180">
    <property type="term" value="F:large ribosomal subunit rRNA binding"/>
    <property type="evidence" value="ECO:0007669"/>
    <property type="project" value="UniProtKB-UniRule"/>
</dbReference>
<keyword evidence="6" id="KW-0699">rRNA-binding</keyword>
<protein>
    <recommendedName>
        <fullName evidence="5 6">Large ribosomal subunit protein uL10</fullName>
    </recommendedName>
</protein>
<dbReference type="PANTHER" id="PTHR11560">
    <property type="entry name" value="39S RIBOSOMAL PROTEIN L10, MITOCHONDRIAL"/>
    <property type="match status" value="1"/>
</dbReference>
<dbReference type="OrthoDB" id="9791972at2"/>
<dbReference type="InterPro" id="IPR002363">
    <property type="entry name" value="Ribosomal_uL10_CS_bac"/>
</dbReference>
<accession>A0A161PZL5</accession>
<dbReference type="EMBL" id="LPZR01000021">
    <property type="protein sequence ID" value="KYO57477.1"/>
    <property type="molecule type" value="Genomic_DNA"/>
</dbReference>
<keyword evidence="6" id="KW-0694">RNA-binding</keyword>
<dbReference type="HAMAP" id="MF_00362">
    <property type="entry name" value="Ribosomal_uL10"/>
    <property type="match status" value="1"/>
</dbReference>
<dbReference type="GO" id="GO:0003735">
    <property type="term" value="F:structural constituent of ribosome"/>
    <property type="evidence" value="ECO:0007669"/>
    <property type="project" value="InterPro"/>
</dbReference>
<evidence type="ECO:0000256" key="4">
    <source>
        <dbReference type="ARBA" id="ARBA00023274"/>
    </source>
</evidence>
<dbReference type="NCBIfam" id="NF000955">
    <property type="entry name" value="PRK00099.1-1"/>
    <property type="match status" value="1"/>
</dbReference>